<organism evidence="2 3">
    <name type="scientific">Microctonus hyperodae</name>
    <name type="common">Parasitoid wasp</name>
    <dbReference type="NCBI Taxonomy" id="165561"/>
    <lineage>
        <taxon>Eukaryota</taxon>
        <taxon>Metazoa</taxon>
        <taxon>Ecdysozoa</taxon>
        <taxon>Arthropoda</taxon>
        <taxon>Hexapoda</taxon>
        <taxon>Insecta</taxon>
        <taxon>Pterygota</taxon>
        <taxon>Neoptera</taxon>
        <taxon>Endopterygota</taxon>
        <taxon>Hymenoptera</taxon>
        <taxon>Apocrita</taxon>
        <taxon>Ichneumonoidea</taxon>
        <taxon>Braconidae</taxon>
        <taxon>Euphorinae</taxon>
        <taxon>Microctonus</taxon>
    </lineage>
</organism>
<reference evidence="2" key="1">
    <citation type="journal article" date="2023" name="bioRxiv">
        <title>Scaffold-level genome assemblies of two parasitoid biocontrol wasps reveal the parthenogenesis mechanism and an associated novel virus.</title>
        <authorList>
            <person name="Inwood S."/>
            <person name="Skelly J."/>
            <person name="Guhlin J."/>
            <person name="Harrop T."/>
            <person name="Goldson S."/>
            <person name="Dearden P."/>
        </authorList>
    </citation>
    <scope>NUCLEOTIDE SEQUENCE</scope>
    <source>
        <strain evidence="2">Lincoln</strain>
        <tissue evidence="2">Whole body</tissue>
    </source>
</reference>
<dbReference type="InterPro" id="IPR044822">
    <property type="entry name" value="Myb_DNA-bind_4"/>
</dbReference>
<dbReference type="EMBL" id="JAQQBR010001832">
    <property type="protein sequence ID" value="KAK0166602.1"/>
    <property type="molecule type" value="Genomic_DNA"/>
</dbReference>
<feature type="domain" description="Myb/SANT-like DNA-binding" evidence="1">
    <location>
        <begin position="136"/>
        <end position="223"/>
    </location>
</feature>
<sequence>MNNNFENSSIWTDTEVEKVLAIIDTMNLSKDLSLQKFAPSAIQLISNGLLTAGFHKTFEEVETILMSLKMSYLKCKKARLNTSGEYSCPYYDSLDRIWNLSIDLNFCQKTIDNVSEGSKIKNSSVLDEKVISERSRPWSDEETMDLLNLIDKLHLVTNFRYRLSPSAIQKLVKPLNQCGYTRTCNQIMEKMRRMRVGYLRSIRADSTPKDMNNSPFYDKIDKMFQRLLTTNNTSFSQPNDHDYENKVEFSTNVDTQKSNDFFSMWHSIQSLTGNEETFFEPTESASNNKTGQTYIKEFQNNTFKDIDDACLNNTTNIKKSIGENFDLTVNCQASESKQDEHHMLKNHIESTKINKKRKNAKIPESRVPKFIRVVRGKSTFILKKIDTPSYMKFEQPSITRFRSTIEELNINSIRSSHSLMKLSPTPVNRTFSDKFTDCSESIANLAPISLVNTTSQTTSTATDLKIFETIKTVTKQMMNHQELMQKQHHVWMEKQFEIQRNYDRDQRVLLLRELREFRQELRDVTEQLFTG</sequence>
<dbReference type="Proteomes" id="UP001168972">
    <property type="component" value="Unassembled WGS sequence"/>
</dbReference>
<feature type="domain" description="Myb/SANT-like DNA-binding" evidence="1">
    <location>
        <begin position="10"/>
        <end position="97"/>
    </location>
</feature>
<dbReference type="AlphaFoldDB" id="A0AA39KMA9"/>
<proteinExistence type="predicted"/>
<keyword evidence="3" id="KW-1185">Reference proteome</keyword>
<reference evidence="2" key="2">
    <citation type="submission" date="2023-03" db="EMBL/GenBank/DDBJ databases">
        <authorList>
            <person name="Inwood S.N."/>
            <person name="Skelly J.G."/>
            <person name="Guhlin J."/>
            <person name="Harrop T.W.R."/>
            <person name="Goldson S.G."/>
            <person name="Dearden P.K."/>
        </authorList>
    </citation>
    <scope>NUCLEOTIDE SEQUENCE</scope>
    <source>
        <strain evidence="2">Lincoln</strain>
        <tissue evidence="2">Whole body</tissue>
    </source>
</reference>
<gene>
    <name evidence="2" type="ORF">PV327_004095</name>
</gene>
<protein>
    <recommendedName>
        <fullName evidence="1">Myb/SANT-like DNA-binding domain-containing protein</fullName>
    </recommendedName>
</protein>
<accession>A0AA39KMA9</accession>
<evidence type="ECO:0000313" key="2">
    <source>
        <dbReference type="EMBL" id="KAK0166602.1"/>
    </source>
</evidence>
<comment type="caution">
    <text evidence="2">The sequence shown here is derived from an EMBL/GenBank/DDBJ whole genome shotgun (WGS) entry which is preliminary data.</text>
</comment>
<dbReference type="PANTHER" id="PTHR47595">
    <property type="entry name" value="HEAT SHOCK 70 KDA PROTEIN 14"/>
    <property type="match status" value="1"/>
</dbReference>
<evidence type="ECO:0000313" key="3">
    <source>
        <dbReference type="Proteomes" id="UP001168972"/>
    </source>
</evidence>
<evidence type="ECO:0000259" key="1">
    <source>
        <dbReference type="Pfam" id="PF13837"/>
    </source>
</evidence>
<dbReference type="PANTHER" id="PTHR47595:SF1">
    <property type="entry name" value="MYB_SANT-LIKE DNA-BINDING DOMAIN-CONTAINING PROTEIN"/>
    <property type="match status" value="1"/>
</dbReference>
<name>A0AA39KMA9_MICHY</name>
<dbReference type="Pfam" id="PF13837">
    <property type="entry name" value="Myb_DNA-bind_4"/>
    <property type="match status" value="2"/>
</dbReference>